<accession>A0A099NY11</accession>
<dbReference type="Proteomes" id="UP000029867">
    <property type="component" value="Unassembled WGS sequence"/>
</dbReference>
<dbReference type="HOGENOM" id="CLU_688989_0_0_1"/>
<organism evidence="1 2">
    <name type="scientific">Pichia kudriavzevii</name>
    <name type="common">Yeast</name>
    <name type="synonym">Issatchenkia orientalis</name>
    <dbReference type="NCBI Taxonomy" id="4909"/>
    <lineage>
        <taxon>Eukaryota</taxon>
        <taxon>Fungi</taxon>
        <taxon>Dikarya</taxon>
        <taxon>Ascomycota</taxon>
        <taxon>Saccharomycotina</taxon>
        <taxon>Pichiomycetes</taxon>
        <taxon>Pichiales</taxon>
        <taxon>Pichiaceae</taxon>
        <taxon>Pichia</taxon>
    </lineage>
</organism>
<dbReference type="AlphaFoldDB" id="A0A099NY11"/>
<proteinExistence type="predicted"/>
<comment type="caution">
    <text evidence="1">The sequence shown here is derived from an EMBL/GenBank/DDBJ whole genome shotgun (WGS) entry which is preliminary data.</text>
</comment>
<gene>
    <name evidence="1" type="ORF">JL09_g3963</name>
</gene>
<protein>
    <submittedName>
        <fullName evidence="1">Uncharacterized protein</fullName>
    </submittedName>
</protein>
<evidence type="ECO:0000313" key="2">
    <source>
        <dbReference type="Proteomes" id="UP000029867"/>
    </source>
</evidence>
<sequence>MWFANRMFRMSRDFSANSGMKFASNSYGKLSFNFNTFKQQFRTFHRQAKRPHLKNTSRWNVYDELKLYSYTSHLAFFMLLPPILQMYTTKVEVTRDDTMTESSFNSVSSSNGMMIKNINFLDFLSSRGSDMMELYEKNLPKPAETVFAEDFVPQHFTSNVDLESDNRTRRAEPPQSQTKDEFDFYLQQLDAAFNSVKANSLSSVQYFDKIQTITDRLIGLTKNDNYKKDRANNTFMKIFDQLHQLRLHQYEMKLFRRLLTSDQHTEVKLVNIRQKIISNYEYAKYKQNHNNKVKSKAKNIPTHKLMLSSSWLKEYVNNFERFAQLLQLLATTKQNSKTFSQLYYVGLKSNDVFYKMQNTEIRYSLLSVLRGLGQTKEAYVLDKKIRKMMDTFTVGKNIRS</sequence>
<dbReference type="VEuPathDB" id="FungiDB:C5L36_0C07390"/>
<evidence type="ECO:0000313" key="1">
    <source>
        <dbReference type="EMBL" id="KGK36879.1"/>
    </source>
</evidence>
<dbReference type="EMBL" id="JQFK01000050">
    <property type="protein sequence ID" value="KGK36879.1"/>
    <property type="molecule type" value="Genomic_DNA"/>
</dbReference>
<name>A0A099NY11_PICKU</name>
<reference evidence="2" key="1">
    <citation type="journal article" date="2014" name="Microb. Cell Fact.">
        <title>Exploiting Issatchenkia orientalis SD108 for succinic acid production.</title>
        <authorList>
            <person name="Xiao H."/>
            <person name="Shao Z."/>
            <person name="Jiang Y."/>
            <person name="Dole S."/>
            <person name="Zhao H."/>
        </authorList>
    </citation>
    <scope>NUCLEOTIDE SEQUENCE [LARGE SCALE GENOMIC DNA]</scope>
    <source>
        <strain evidence="2">SD108</strain>
    </source>
</reference>